<evidence type="ECO:0000256" key="2">
    <source>
        <dbReference type="SAM" id="SignalP"/>
    </source>
</evidence>
<reference evidence="3 4" key="1">
    <citation type="journal article" date="2014" name="Genome Announc.">
        <title>Complete Genome Sequence of Hyphomicrobium nitrativorans Strain NL23, a Denitrifying Bacterium Isolated from Biofilm of a Methanol-Fed Denitrification System Treating Seawater at the Montreal Biodome.</title>
        <authorList>
            <person name="Martineau C."/>
            <person name="Villeneuve C."/>
            <person name="Mauffrey F."/>
            <person name="Villemur R."/>
        </authorList>
    </citation>
    <scope>NUCLEOTIDE SEQUENCE [LARGE SCALE GENOMIC DNA]</scope>
    <source>
        <strain evidence="3">NL23</strain>
    </source>
</reference>
<name>V5SFF0_9HYPH</name>
<sequence length="556" mass="60390">MIVFGFAAATLVAALSYAPPASAQELNEPPRTNAGAASARSITAPSGRDRDPVSDLANAYEFVSPARMRGSIGGADDDDGEQGGDPLDSDPLSAETDGAASTSESTGESEALQPVDGLTPSDGRIELGESEAWNEGADLGRDTRPPEDLDVFNTPPAGHDPLLFQIEDIDPAETDRRPARFARIEPYDPVGIRIGSFVLFPEAELGGLYTSNVLSTPRARSDIAGELRTEARLVSNWNVHAVELRGTTFSTYHDDYPSEDDRAWSVEARGRLDISRRTNFQGLVGRSVSQEDRTAVDANVTGERAQVRSDEARLAFNHRFNRLAVELRGSVSDTTYALPHDGESLADRDTLETHQAVRASWELKPTLAVFAEGELNQRDKKAAPADGIRRDSDGVRTRVGLDFGSTGAILRGQASVGYGRQTPRDGRLASVEAFLFDANLAWRPSEITSLMLTASSDIYDTTTEESGGVVSHKVGIEARHAFRRHLIGSAGLSYTHYDFHRTPIEESVVTAFVGAEYYASPELVLFARYQHLSFASNDVNGDYETDEVRVGVRVRR</sequence>
<dbReference type="STRING" id="1029756.W911_13700"/>
<dbReference type="Pfam" id="PF10082">
    <property type="entry name" value="BBP2_2"/>
    <property type="match status" value="1"/>
</dbReference>
<feature type="compositionally biased region" description="Basic and acidic residues" evidence="1">
    <location>
        <begin position="138"/>
        <end position="147"/>
    </location>
</feature>
<dbReference type="PATRIC" id="fig|1029756.8.peg.2853"/>
<dbReference type="HOGENOM" id="CLU_490731_0_0_5"/>
<feature type="chain" id="PRO_5004740602" description="Outer membrane beta-barrel protein" evidence="2">
    <location>
        <begin position="24"/>
        <end position="556"/>
    </location>
</feature>
<gene>
    <name evidence="3" type="ORF">W911_13700</name>
</gene>
<organism evidence="3 4">
    <name type="scientific">Hyphomicrobium nitrativorans NL23</name>
    <dbReference type="NCBI Taxonomy" id="1029756"/>
    <lineage>
        <taxon>Bacteria</taxon>
        <taxon>Pseudomonadati</taxon>
        <taxon>Pseudomonadota</taxon>
        <taxon>Alphaproteobacteria</taxon>
        <taxon>Hyphomicrobiales</taxon>
        <taxon>Hyphomicrobiaceae</taxon>
        <taxon>Hyphomicrobium</taxon>
    </lineage>
</organism>
<keyword evidence="4" id="KW-1185">Reference proteome</keyword>
<dbReference type="SUPFAM" id="SSF56925">
    <property type="entry name" value="OMPA-like"/>
    <property type="match status" value="1"/>
</dbReference>
<dbReference type="InterPro" id="IPR011250">
    <property type="entry name" value="OMP/PagP_B-barrel"/>
</dbReference>
<protein>
    <recommendedName>
        <fullName evidence="5">Outer membrane beta-barrel protein</fullName>
    </recommendedName>
</protein>
<evidence type="ECO:0000256" key="1">
    <source>
        <dbReference type="SAM" id="MobiDB-lite"/>
    </source>
</evidence>
<feature type="signal peptide" evidence="2">
    <location>
        <begin position="1"/>
        <end position="23"/>
    </location>
</feature>
<evidence type="ECO:0000313" key="3">
    <source>
        <dbReference type="EMBL" id="AHB49227.1"/>
    </source>
</evidence>
<feature type="compositionally biased region" description="Low complexity" evidence="1">
    <location>
        <begin position="98"/>
        <end position="111"/>
    </location>
</feature>
<proteinExistence type="predicted"/>
<feature type="region of interest" description="Disordered" evidence="1">
    <location>
        <begin position="23"/>
        <end position="160"/>
    </location>
</feature>
<accession>V5SFF0</accession>
<evidence type="ECO:0008006" key="5">
    <source>
        <dbReference type="Google" id="ProtNLM"/>
    </source>
</evidence>
<evidence type="ECO:0000313" key="4">
    <source>
        <dbReference type="Proteomes" id="UP000018542"/>
    </source>
</evidence>
<dbReference type="EMBL" id="CP006912">
    <property type="protein sequence ID" value="AHB49227.1"/>
    <property type="molecule type" value="Genomic_DNA"/>
</dbReference>
<dbReference type="Proteomes" id="UP000018542">
    <property type="component" value="Chromosome"/>
</dbReference>
<keyword evidence="2" id="KW-0732">Signal</keyword>
<dbReference type="KEGG" id="hni:W911_13700"/>
<dbReference type="InterPro" id="IPR018759">
    <property type="entry name" value="BBP2_2"/>
</dbReference>
<dbReference type="AlphaFoldDB" id="V5SFF0"/>